<dbReference type="PROSITE" id="PS00018">
    <property type="entry name" value="EF_HAND_1"/>
    <property type="match status" value="1"/>
</dbReference>
<accession>A0ABQ5RSK3</accession>
<gene>
    <name evidence="3" type="ORF">VaNZ11_002707</name>
</gene>
<dbReference type="EMBL" id="BSDZ01000008">
    <property type="protein sequence ID" value="GLI60550.1"/>
    <property type="molecule type" value="Genomic_DNA"/>
</dbReference>
<dbReference type="PROSITE" id="PS50222">
    <property type="entry name" value="EF_HAND_2"/>
    <property type="match status" value="1"/>
</dbReference>
<keyword evidence="4" id="KW-1185">Reference proteome</keyword>
<feature type="transmembrane region" description="Helical" evidence="1">
    <location>
        <begin position="90"/>
        <end position="112"/>
    </location>
</feature>
<feature type="domain" description="EF-hand" evidence="2">
    <location>
        <begin position="50"/>
        <end position="79"/>
    </location>
</feature>
<protein>
    <recommendedName>
        <fullName evidence="2">EF-hand domain-containing protein</fullName>
    </recommendedName>
</protein>
<evidence type="ECO:0000313" key="4">
    <source>
        <dbReference type="Proteomes" id="UP001165090"/>
    </source>
</evidence>
<reference evidence="3 4" key="1">
    <citation type="journal article" date="2023" name="IScience">
        <title>Expanded male sex-determining region conserved during the evolution of homothallism in the green alga Volvox.</title>
        <authorList>
            <person name="Yamamoto K."/>
            <person name="Matsuzaki R."/>
            <person name="Mahakham W."/>
            <person name="Heman W."/>
            <person name="Sekimoto H."/>
            <person name="Kawachi M."/>
            <person name="Minakuchi Y."/>
            <person name="Toyoda A."/>
            <person name="Nozaki H."/>
        </authorList>
    </citation>
    <scope>NUCLEOTIDE SEQUENCE [LARGE SCALE GENOMIC DNA]</scope>
    <source>
        <strain evidence="3 4">NIES-4468</strain>
    </source>
</reference>
<name>A0ABQ5RSK3_9CHLO</name>
<comment type="caution">
    <text evidence="3">The sequence shown here is derived from an EMBL/GenBank/DDBJ whole genome shotgun (WGS) entry which is preliminary data.</text>
</comment>
<sequence>MMQDKASAMAESKFAGCEPELRVDLAAYGDRVTPGRANQITLARVNTPTRNILRKFDNNGDGRIDATEIQTIVTSLVAEKFKSKAFKIGLIILAVFTAVLLGAMFGLTWAVVAALKDTKVQGGILVTNDKEQAPVLVANLDLTISGTKLVSRDSSEVVATSTIRTPGLLTTGTAFDKLVTLQNLVLVTPSKSSFSLAILGIARVPTNSSGGYVIKVLTAAGTLILENNEWSAPFNMTGTLLEDVFTRPAAQQGRRLADDAIRPQVYVICEGGECGETLDCGQDNTGPCSMSAIGTSFRTPVDHTGLTDANTGTYSCSLLTGLVNYCSAGLKDCYGATPTATQTSRYLSQYGCTSNCGTWTYNSFYGECEGSPAKKFCCP</sequence>
<organism evidence="3 4">
    <name type="scientific">Volvox africanus</name>
    <dbReference type="NCBI Taxonomy" id="51714"/>
    <lineage>
        <taxon>Eukaryota</taxon>
        <taxon>Viridiplantae</taxon>
        <taxon>Chlorophyta</taxon>
        <taxon>core chlorophytes</taxon>
        <taxon>Chlorophyceae</taxon>
        <taxon>CS clade</taxon>
        <taxon>Chlamydomonadales</taxon>
        <taxon>Volvocaceae</taxon>
        <taxon>Volvox</taxon>
    </lineage>
</organism>
<keyword evidence="1" id="KW-0472">Membrane</keyword>
<dbReference type="Proteomes" id="UP001165090">
    <property type="component" value="Unassembled WGS sequence"/>
</dbReference>
<keyword evidence="1" id="KW-1133">Transmembrane helix</keyword>
<proteinExistence type="predicted"/>
<keyword evidence="1" id="KW-0812">Transmembrane</keyword>
<evidence type="ECO:0000256" key="1">
    <source>
        <dbReference type="SAM" id="Phobius"/>
    </source>
</evidence>
<dbReference type="InterPro" id="IPR002048">
    <property type="entry name" value="EF_hand_dom"/>
</dbReference>
<evidence type="ECO:0000313" key="3">
    <source>
        <dbReference type="EMBL" id="GLI60550.1"/>
    </source>
</evidence>
<evidence type="ECO:0000259" key="2">
    <source>
        <dbReference type="PROSITE" id="PS50222"/>
    </source>
</evidence>
<dbReference type="InterPro" id="IPR018247">
    <property type="entry name" value="EF_Hand_1_Ca_BS"/>
</dbReference>